<dbReference type="Proteomes" id="UP000256686">
    <property type="component" value="Unassembled WGS sequence"/>
</dbReference>
<dbReference type="SUPFAM" id="SSF50242">
    <property type="entry name" value="TIMP-like"/>
    <property type="match status" value="1"/>
</dbReference>
<keyword evidence="2" id="KW-1185">Reference proteome</keyword>
<proteinExistence type="predicted"/>
<name>A0A3D9CD50_9FLAO</name>
<organism evidence="1 2">
    <name type="scientific">Chryseobacterium pennae</name>
    <dbReference type="NCBI Taxonomy" id="2258962"/>
    <lineage>
        <taxon>Bacteria</taxon>
        <taxon>Pseudomonadati</taxon>
        <taxon>Bacteroidota</taxon>
        <taxon>Flavobacteriia</taxon>
        <taxon>Flavobacteriales</taxon>
        <taxon>Weeksellaceae</taxon>
        <taxon>Chryseobacterium group</taxon>
        <taxon>Chryseobacterium</taxon>
    </lineage>
</organism>
<dbReference type="Gene3D" id="2.40.50.120">
    <property type="match status" value="1"/>
</dbReference>
<gene>
    <name evidence="1" type="ORF">DRF65_04705</name>
</gene>
<evidence type="ECO:0000313" key="1">
    <source>
        <dbReference type="EMBL" id="REC63402.1"/>
    </source>
</evidence>
<protein>
    <submittedName>
        <fullName evidence="1">Uncharacterized protein</fullName>
    </submittedName>
</protein>
<comment type="caution">
    <text evidence="1">The sequence shown here is derived from an EMBL/GenBank/DDBJ whole genome shotgun (WGS) entry which is preliminary data.</text>
</comment>
<dbReference type="EMBL" id="QNVT01000003">
    <property type="protein sequence ID" value="REC63402.1"/>
    <property type="molecule type" value="Genomic_DNA"/>
</dbReference>
<reference evidence="2" key="1">
    <citation type="submission" date="2018-06" db="EMBL/GenBank/DDBJ databases">
        <authorList>
            <person name="Lum Nde A."/>
            <person name="Hugo C."/>
        </authorList>
    </citation>
    <scope>NUCLEOTIDE SEQUENCE [LARGE SCALE GENOMIC DNA]</scope>
    <source>
        <strain evidence="2">1_F178</strain>
    </source>
</reference>
<sequence length="236" mass="27213">MKGTLAENYLEANVVGVIKILKVYEDNPDQRTYKADVEFEKIYKGTKFTTLNVRGQIGKSYSAGCERDVVPNERYLVLLNNSDNIYTVSYCSAMSRLNVQPTKDEEDQLEVLSKAFSYLETNKLKFKSSQFSYYHDQKQGSNPKSELSKINNFSPKQPFAIYRVKINNIFKIKEISPVIGFGSKDKTIEGIMKKNMTVNAPMYNNTSEKEEYLLLLFYNKQNINSPGKEVISNFWY</sequence>
<dbReference type="InterPro" id="IPR008993">
    <property type="entry name" value="TIMP-like_OB-fold"/>
</dbReference>
<dbReference type="AlphaFoldDB" id="A0A3D9CD50"/>
<accession>A0A3D9CD50</accession>
<evidence type="ECO:0000313" key="2">
    <source>
        <dbReference type="Proteomes" id="UP000256686"/>
    </source>
</evidence>